<dbReference type="AlphaFoldDB" id="A0A699ZHD3"/>
<organism evidence="2 3">
    <name type="scientific">Haematococcus lacustris</name>
    <name type="common">Green alga</name>
    <name type="synonym">Haematococcus pluvialis</name>
    <dbReference type="NCBI Taxonomy" id="44745"/>
    <lineage>
        <taxon>Eukaryota</taxon>
        <taxon>Viridiplantae</taxon>
        <taxon>Chlorophyta</taxon>
        <taxon>core chlorophytes</taxon>
        <taxon>Chlorophyceae</taxon>
        <taxon>CS clade</taxon>
        <taxon>Chlamydomonadales</taxon>
        <taxon>Haematococcaceae</taxon>
        <taxon>Haematococcus</taxon>
    </lineage>
</organism>
<evidence type="ECO:0000256" key="1">
    <source>
        <dbReference type="SAM" id="MobiDB-lite"/>
    </source>
</evidence>
<protein>
    <submittedName>
        <fullName evidence="2">Uncharacterized protein</fullName>
    </submittedName>
</protein>
<dbReference type="EMBL" id="BLLF01000798">
    <property type="protein sequence ID" value="GFH15042.1"/>
    <property type="molecule type" value="Genomic_DNA"/>
</dbReference>
<accession>A0A699ZHD3</accession>
<dbReference type="GO" id="GO:0003725">
    <property type="term" value="F:double-stranded RNA binding"/>
    <property type="evidence" value="ECO:0007669"/>
    <property type="project" value="InterPro"/>
</dbReference>
<comment type="caution">
    <text evidence="2">The sequence shown here is derived from an EMBL/GenBank/DDBJ whole genome shotgun (WGS) entry which is preliminary data.</text>
</comment>
<dbReference type="Pfam" id="PF06658">
    <property type="entry name" value="DUF1168"/>
    <property type="match status" value="1"/>
</dbReference>
<reference evidence="2 3" key="1">
    <citation type="submission" date="2020-02" db="EMBL/GenBank/DDBJ databases">
        <title>Draft genome sequence of Haematococcus lacustris strain NIES-144.</title>
        <authorList>
            <person name="Morimoto D."/>
            <person name="Nakagawa S."/>
            <person name="Yoshida T."/>
            <person name="Sawayama S."/>
        </authorList>
    </citation>
    <scope>NUCLEOTIDE SEQUENCE [LARGE SCALE GENOMIC DNA]</scope>
    <source>
        <strain evidence="2 3">NIES-144</strain>
    </source>
</reference>
<sequence length="178" mass="19880">MRGWRRLHGWRFRGAEVPGLCANHLAKWGLAWVAQSGSTSGPRLACHAAGSMIGCFDWKWLRWPAPVPHNRIEQAGGHLTCCELSACGSLALPVVQLLPTLLIAIHCLAAVRKAEQERLHRIDIAYNKKKEMDEFEARRQKMEEEAAERTAKKSTAKEEQSDDSSDNDDKPPAQADLD</sequence>
<dbReference type="InterPro" id="IPR009548">
    <property type="entry name" value="Prkrip1"/>
</dbReference>
<name>A0A699ZHD3_HAELA</name>
<evidence type="ECO:0000313" key="3">
    <source>
        <dbReference type="Proteomes" id="UP000485058"/>
    </source>
</evidence>
<keyword evidence="3" id="KW-1185">Reference proteome</keyword>
<dbReference type="Proteomes" id="UP000485058">
    <property type="component" value="Unassembled WGS sequence"/>
</dbReference>
<proteinExistence type="predicted"/>
<feature type="region of interest" description="Disordered" evidence="1">
    <location>
        <begin position="133"/>
        <end position="178"/>
    </location>
</feature>
<evidence type="ECO:0000313" key="2">
    <source>
        <dbReference type="EMBL" id="GFH15042.1"/>
    </source>
</evidence>
<feature type="compositionally biased region" description="Basic and acidic residues" evidence="1">
    <location>
        <begin position="133"/>
        <end position="159"/>
    </location>
</feature>
<gene>
    <name evidence="2" type="ORF">HaLaN_11201</name>
</gene>